<evidence type="ECO:0000313" key="1">
    <source>
        <dbReference type="EMBL" id="KAF2184671.1"/>
    </source>
</evidence>
<feature type="non-terminal residue" evidence="1">
    <location>
        <position position="1"/>
    </location>
</feature>
<proteinExistence type="predicted"/>
<dbReference type="PANTHER" id="PTHR35205">
    <property type="entry name" value="NB-ARC AND TPR DOMAIN PROTEIN"/>
    <property type="match status" value="1"/>
</dbReference>
<dbReference type="Proteomes" id="UP000800200">
    <property type="component" value="Unassembled WGS sequence"/>
</dbReference>
<dbReference type="AlphaFoldDB" id="A0A6A6DYA4"/>
<sequence>WVNASSESAVRKEFEKLSEYLRSPEEILIDSDSRIQLVSRRLNQWKASWLLIFDDYDDPMSFRNIQDYMPQSDQGHVLVTSRDPDTWRLGEQLQIPAITEADALSLLLASASMPNADGADKDGLKIIRRLGCLPLALDQAGSYIRDRADAMTFTAFLESYETEATKIWNSTPTIWDGNAKTVFTTWELAFSRLD</sequence>
<protein>
    <recommendedName>
        <fullName evidence="3">NB-ARC domain-containing protein</fullName>
    </recommendedName>
</protein>
<dbReference type="PANTHER" id="PTHR35205:SF1">
    <property type="entry name" value="ZU5 DOMAIN-CONTAINING PROTEIN"/>
    <property type="match status" value="1"/>
</dbReference>
<organism evidence="1 2">
    <name type="scientific">Zopfia rhizophila CBS 207.26</name>
    <dbReference type="NCBI Taxonomy" id="1314779"/>
    <lineage>
        <taxon>Eukaryota</taxon>
        <taxon>Fungi</taxon>
        <taxon>Dikarya</taxon>
        <taxon>Ascomycota</taxon>
        <taxon>Pezizomycotina</taxon>
        <taxon>Dothideomycetes</taxon>
        <taxon>Dothideomycetes incertae sedis</taxon>
        <taxon>Zopfiaceae</taxon>
        <taxon>Zopfia</taxon>
    </lineage>
</organism>
<dbReference type="Gene3D" id="3.40.50.300">
    <property type="entry name" value="P-loop containing nucleotide triphosphate hydrolases"/>
    <property type="match status" value="1"/>
</dbReference>
<keyword evidence="2" id="KW-1185">Reference proteome</keyword>
<dbReference type="OrthoDB" id="5986190at2759"/>
<evidence type="ECO:0008006" key="3">
    <source>
        <dbReference type="Google" id="ProtNLM"/>
    </source>
</evidence>
<dbReference type="InterPro" id="IPR027417">
    <property type="entry name" value="P-loop_NTPase"/>
</dbReference>
<dbReference type="EMBL" id="ML994637">
    <property type="protein sequence ID" value="KAF2184671.1"/>
    <property type="molecule type" value="Genomic_DNA"/>
</dbReference>
<dbReference type="SUPFAM" id="SSF52540">
    <property type="entry name" value="P-loop containing nucleoside triphosphate hydrolases"/>
    <property type="match status" value="1"/>
</dbReference>
<evidence type="ECO:0000313" key="2">
    <source>
        <dbReference type="Proteomes" id="UP000800200"/>
    </source>
</evidence>
<reference evidence="1" key="1">
    <citation type="journal article" date="2020" name="Stud. Mycol.">
        <title>101 Dothideomycetes genomes: a test case for predicting lifestyles and emergence of pathogens.</title>
        <authorList>
            <person name="Haridas S."/>
            <person name="Albert R."/>
            <person name="Binder M."/>
            <person name="Bloem J."/>
            <person name="Labutti K."/>
            <person name="Salamov A."/>
            <person name="Andreopoulos B."/>
            <person name="Baker S."/>
            <person name="Barry K."/>
            <person name="Bills G."/>
            <person name="Bluhm B."/>
            <person name="Cannon C."/>
            <person name="Castanera R."/>
            <person name="Culley D."/>
            <person name="Daum C."/>
            <person name="Ezra D."/>
            <person name="Gonzalez J."/>
            <person name="Henrissat B."/>
            <person name="Kuo A."/>
            <person name="Liang C."/>
            <person name="Lipzen A."/>
            <person name="Lutzoni F."/>
            <person name="Magnuson J."/>
            <person name="Mondo S."/>
            <person name="Nolan M."/>
            <person name="Ohm R."/>
            <person name="Pangilinan J."/>
            <person name="Park H.-J."/>
            <person name="Ramirez L."/>
            <person name="Alfaro M."/>
            <person name="Sun H."/>
            <person name="Tritt A."/>
            <person name="Yoshinaga Y."/>
            <person name="Zwiers L.-H."/>
            <person name="Turgeon B."/>
            <person name="Goodwin S."/>
            <person name="Spatafora J."/>
            <person name="Crous P."/>
            <person name="Grigoriev I."/>
        </authorList>
    </citation>
    <scope>NUCLEOTIDE SEQUENCE</scope>
    <source>
        <strain evidence="1">CBS 207.26</strain>
    </source>
</reference>
<accession>A0A6A6DYA4</accession>
<gene>
    <name evidence="1" type="ORF">K469DRAFT_579035</name>
</gene>
<name>A0A6A6DYA4_9PEZI</name>